<dbReference type="CDD" id="cd06171">
    <property type="entry name" value="Sigma70_r4"/>
    <property type="match status" value="1"/>
</dbReference>
<dbReference type="Pfam" id="PF08281">
    <property type="entry name" value="Sigma70_r4_2"/>
    <property type="match status" value="1"/>
</dbReference>
<evidence type="ECO:0000259" key="5">
    <source>
        <dbReference type="Pfam" id="PF04542"/>
    </source>
</evidence>
<accession>A0AAQ1UID0</accession>
<dbReference type="Gene3D" id="1.10.1740.10">
    <property type="match status" value="1"/>
</dbReference>
<comment type="similarity">
    <text evidence="1">Belongs to the sigma-70 factor family. ECF subfamily.</text>
</comment>
<dbReference type="SUPFAM" id="SSF88946">
    <property type="entry name" value="Sigma2 domain of RNA polymerase sigma factors"/>
    <property type="match status" value="1"/>
</dbReference>
<sequence length="187" mass="21855">MDTTTNLKDDQALSLLKAYHEGDETAFSTLYNMYIRMLLNYGRCLTTDNELVKDCVHDIFMKLLDRTHIPHITKMSSYLVISLRNRLVDEFRRATFTTETAVEEVRVGQVVADVEHDYLVGEHTIGDRQEVGKLLDCLTPRQRTAFQLYYLEERKYDEICRLMNMNYHSVRNLVHRGMLKLRAAAVC</sequence>
<dbReference type="EMBL" id="UGTJ01000001">
    <property type="protein sequence ID" value="SUB79897.1"/>
    <property type="molecule type" value="Genomic_DNA"/>
</dbReference>
<keyword evidence="3" id="KW-0731">Sigma factor</keyword>
<dbReference type="PANTHER" id="PTHR43133:SF46">
    <property type="entry name" value="RNA POLYMERASE SIGMA-70 FACTOR ECF SUBFAMILY"/>
    <property type="match status" value="1"/>
</dbReference>
<proteinExistence type="inferred from homology"/>
<dbReference type="InterPro" id="IPR039425">
    <property type="entry name" value="RNA_pol_sigma-70-like"/>
</dbReference>
<dbReference type="RefSeq" id="WP_115153527.1">
    <property type="nucleotide sequence ID" value="NZ_UGTJ01000001.1"/>
</dbReference>
<evidence type="ECO:0000256" key="1">
    <source>
        <dbReference type="ARBA" id="ARBA00010641"/>
    </source>
</evidence>
<dbReference type="PANTHER" id="PTHR43133">
    <property type="entry name" value="RNA POLYMERASE ECF-TYPE SIGMA FACTO"/>
    <property type="match status" value="1"/>
</dbReference>
<dbReference type="Pfam" id="PF04542">
    <property type="entry name" value="Sigma70_r2"/>
    <property type="match status" value="1"/>
</dbReference>
<dbReference type="InterPro" id="IPR036388">
    <property type="entry name" value="WH-like_DNA-bd_sf"/>
</dbReference>
<protein>
    <submittedName>
        <fullName evidence="7">RNA polymerase sigma factor sigM</fullName>
    </submittedName>
</protein>
<dbReference type="NCBIfam" id="TIGR02937">
    <property type="entry name" value="sigma70-ECF"/>
    <property type="match status" value="1"/>
</dbReference>
<dbReference type="Proteomes" id="UP000255283">
    <property type="component" value="Unassembled WGS sequence"/>
</dbReference>
<dbReference type="InterPro" id="IPR013324">
    <property type="entry name" value="RNA_pol_sigma_r3/r4-like"/>
</dbReference>
<feature type="domain" description="RNA polymerase sigma-70 region 2" evidence="5">
    <location>
        <begin position="30"/>
        <end position="95"/>
    </location>
</feature>
<dbReference type="InterPro" id="IPR013325">
    <property type="entry name" value="RNA_pol_sigma_r2"/>
</dbReference>
<dbReference type="Gene3D" id="1.10.10.10">
    <property type="entry name" value="Winged helix-like DNA-binding domain superfamily/Winged helix DNA-binding domain"/>
    <property type="match status" value="1"/>
</dbReference>
<feature type="domain" description="RNA polymerase sigma factor 70 region 4 type 2" evidence="6">
    <location>
        <begin position="129"/>
        <end position="181"/>
    </location>
</feature>
<comment type="caution">
    <text evidence="7">The sequence shown here is derived from an EMBL/GenBank/DDBJ whole genome shotgun (WGS) entry which is preliminary data.</text>
</comment>
<organism evidence="7 8">
    <name type="scientific">Segatella buccae</name>
    <dbReference type="NCBI Taxonomy" id="28126"/>
    <lineage>
        <taxon>Bacteria</taxon>
        <taxon>Pseudomonadati</taxon>
        <taxon>Bacteroidota</taxon>
        <taxon>Bacteroidia</taxon>
        <taxon>Bacteroidales</taxon>
        <taxon>Prevotellaceae</taxon>
        <taxon>Segatella</taxon>
    </lineage>
</organism>
<dbReference type="SUPFAM" id="SSF88659">
    <property type="entry name" value="Sigma3 and sigma4 domains of RNA polymerase sigma factors"/>
    <property type="match status" value="1"/>
</dbReference>
<name>A0AAQ1UID0_9BACT</name>
<dbReference type="GO" id="GO:0016987">
    <property type="term" value="F:sigma factor activity"/>
    <property type="evidence" value="ECO:0007669"/>
    <property type="project" value="UniProtKB-KW"/>
</dbReference>
<dbReference type="InterPro" id="IPR007627">
    <property type="entry name" value="RNA_pol_sigma70_r2"/>
</dbReference>
<dbReference type="AlphaFoldDB" id="A0AAQ1UID0"/>
<evidence type="ECO:0000256" key="4">
    <source>
        <dbReference type="ARBA" id="ARBA00023163"/>
    </source>
</evidence>
<evidence type="ECO:0000256" key="3">
    <source>
        <dbReference type="ARBA" id="ARBA00023082"/>
    </source>
</evidence>
<reference evidence="7 8" key="1">
    <citation type="submission" date="2018-06" db="EMBL/GenBank/DDBJ databases">
        <authorList>
            <consortium name="Pathogen Informatics"/>
            <person name="Doyle S."/>
        </authorList>
    </citation>
    <scope>NUCLEOTIDE SEQUENCE [LARGE SCALE GENOMIC DNA]</scope>
    <source>
        <strain evidence="7 8">NCTC13063</strain>
    </source>
</reference>
<evidence type="ECO:0000256" key="2">
    <source>
        <dbReference type="ARBA" id="ARBA00023015"/>
    </source>
</evidence>
<evidence type="ECO:0000313" key="7">
    <source>
        <dbReference type="EMBL" id="SUB79897.1"/>
    </source>
</evidence>
<dbReference type="GO" id="GO:0006352">
    <property type="term" value="P:DNA-templated transcription initiation"/>
    <property type="evidence" value="ECO:0007669"/>
    <property type="project" value="InterPro"/>
</dbReference>
<dbReference type="GO" id="GO:0003677">
    <property type="term" value="F:DNA binding"/>
    <property type="evidence" value="ECO:0007669"/>
    <property type="project" value="InterPro"/>
</dbReference>
<keyword evidence="4" id="KW-0804">Transcription</keyword>
<gene>
    <name evidence="7" type="primary">sigM_2</name>
    <name evidence="7" type="ORF">NCTC13063_01174</name>
</gene>
<evidence type="ECO:0000313" key="8">
    <source>
        <dbReference type="Proteomes" id="UP000255283"/>
    </source>
</evidence>
<dbReference type="InterPro" id="IPR014284">
    <property type="entry name" value="RNA_pol_sigma-70_dom"/>
</dbReference>
<evidence type="ECO:0000259" key="6">
    <source>
        <dbReference type="Pfam" id="PF08281"/>
    </source>
</evidence>
<keyword evidence="2" id="KW-0805">Transcription regulation</keyword>
<dbReference type="InterPro" id="IPR013249">
    <property type="entry name" value="RNA_pol_sigma70_r4_t2"/>
</dbReference>